<keyword evidence="2" id="KW-0472">Membrane</keyword>
<protein>
    <submittedName>
        <fullName evidence="3">Uncharacterized protein</fullName>
    </submittedName>
</protein>
<feature type="region of interest" description="Disordered" evidence="1">
    <location>
        <begin position="159"/>
        <end position="180"/>
    </location>
</feature>
<dbReference type="EMBL" id="CSTE01000008">
    <property type="protein sequence ID" value="CQR54110.1"/>
    <property type="molecule type" value="Genomic_DNA"/>
</dbReference>
<proteinExistence type="predicted"/>
<organism evidence="3 4">
    <name type="scientific">Haloferax massiliensis</name>
    <dbReference type="NCBI Taxonomy" id="1476858"/>
    <lineage>
        <taxon>Archaea</taxon>
        <taxon>Methanobacteriati</taxon>
        <taxon>Methanobacteriota</taxon>
        <taxon>Stenosarchaea group</taxon>
        <taxon>Halobacteria</taxon>
        <taxon>Halobacteriales</taxon>
        <taxon>Haloferacaceae</taxon>
        <taxon>Haloferax</taxon>
    </lineage>
</organism>
<evidence type="ECO:0000313" key="4">
    <source>
        <dbReference type="Proteomes" id="UP000198902"/>
    </source>
</evidence>
<name>A0A0D6JX46_9EURY</name>
<gene>
    <name evidence="3" type="ORF">BN996_03943</name>
</gene>
<dbReference type="AlphaFoldDB" id="A0A0D6JX46"/>
<dbReference type="Proteomes" id="UP000198902">
    <property type="component" value="Unassembled WGS sequence"/>
</dbReference>
<keyword evidence="2" id="KW-0812">Transmembrane</keyword>
<feature type="transmembrane region" description="Helical" evidence="2">
    <location>
        <begin position="6"/>
        <end position="31"/>
    </location>
</feature>
<keyword evidence="2" id="KW-1133">Transmembrane helix</keyword>
<sequence>MPVSSLFTAIIGFFGVVVGAVISASVTIYVTSKQQKAANKRLRAEYYMEQKVEAMAEMHAELEDCFQTVDDFIDEMSRATPLSEYEENVEPKIESFHKTLMRHSIYLTEEQEKSLYGMKTEFGMIGADIEDSLTADDENWGEEPRTHQGNLWEAWEEAKDQLKKEMDVPPQFHQSDSSNK</sequence>
<evidence type="ECO:0000256" key="2">
    <source>
        <dbReference type="SAM" id="Phobius"/>
    </source>
</evidence>
<keyword evidence="4" id="KW-1185">Reference proteome</keyword>
<evidence type="ECO:0000256" key="1">
    <source>
        <dbReference type="SAM" id="MobiDB-lite"/>
    </source>
</evidence>
<dbReference type="RefSeq" id="WP_089781838.1">
    <property type="nucleotide sequence ID" value="NZ_CABLRR010000008.1"/>
</dbReference>
<evidence type="ECO:0000313" key="3">
    <source>
        <dbReference type="EMBL" id="CQR54110.1"/>
    </source>
</evidence>
<accession>A0A0D6JX46</accession>
<reference evidence="4" key="1">
    <citation type="submission" date="2015-03" db="EMBL/GenBank/DDBJ databases">
        <authorList>
            <person name="Urmite Genomes"/>
        </authorList>
    </citation>
    <scope>NUCLEOTIDE SEQUENCE [LARGE SCALE GENOMIC DNA]</scope>
    <source>
        <strain evidence="4">Arc-Hr</strain>
    </source>
</reference>